<keyword evidence="1" id="KW-1133">Transmembrane helix</keyword>
<dbReference type="GeneID" id="301143399"/>
<organism evidence="2 3">
    <name type="scientific">Metabacillus fastidiosus</name>
    <dbReference type="NCBI Taxonomy" id="1458"/>
    <lineage>
        <taxon>Bacteria</taxon>
        <taxon>Bacillati</taxon>
        <taxon>Bacillota</taxon>
        <taxon>Bacilli</taxon>
        <taxon>Bacillales</taxon>
        <taxon>Bacillaceae</taxon>
        <taxon>Metabacillus</taxon>
    </lineage>
</organism>
<sequence>MKLKYLLPLCVFITLFISLLYPGHSLAKWAYSFVVWDGYTYVISDEYVIEVDKEIGHVTQYSDIEGTYSGNFSNSYKEGTKYYSIKDVSTDEAIAIQEGDNKYKKAVRDGEYIEAKTDYFHLTPSILMIVFLFAAPTIVFSIYFIEKKVSK</sequence>
<dbReference type="RefSeq" id="WP_174521599.1">
    <property type="nucleotide sequence ID" value="NZ_JARTFQ010000010.1"/>
</dbReference>
<dbReference type="Proteomes" id="UP001342826">
    <property type="component" value="Unassembled WGS sequence"/>
</dbReference>
<protein>
    <recommendedName>
        <fullName evidence="4">DUF3592 domain-containing protein</fullName>
    </recommendedName>
</protein>
<keyword evidence="3" id="KW-1185">Reference proteome</keyword>
<keyword evidence="1" id="KW-0472">Membrane</keyword>
<gene>
    <name evidence="2" type="ORF">P9271_04585</name>
</gene>
<dbReference type="EMBL" id="JARTFS010000004">
    <property type="protein sequence ID" value="MED4400607.1"/>
    <property type="molecule type" value="Genomic_DNA"/>
</dbReference>
<keyword evidence="1" id="KW-0812">Transmembrane</keyword>
<proteinExistence type="predicted"/>
<reference evidence="2 3" key="1">
    <citation type="submission" date="2023-03" db="EMBL/GenBank/DDBJ databases">
        <title>Bacillus Genome Sequencing.</title>
        <authorList>
            <person name="Dunlap C."/>
        </authorList>
    </citation>
    <scope>NUCLEOTIDE SEQUENCE [LARGE SCALE GENOMIC DNA]</scope>
    <source>
        <strain evidence="2 3">NRS-1717</strain>
    </source>
</reference>
<name>A0ABU6NW49_9BACI</name>
<feature type="transmembrane region" description="Helical" evidence="1">
    <location>
        <begin position="126"/>
        <end position="145"/>
    </location>
</feature>
<evidence type="ECO:0000313" key="3">
    <source>
        <dbReference type="Proteomes" id="UP001342826"/>
    </source>
</evidence>
<evidence type="ECO:0000256" key="1">
    <source>
        <dbReference type="SAM" id="Phobius"/>
    </source>
</evidence>
<evidence type="ECO:0008006" key="4">
    <source>
        <dbReference type="Google" id="ProtNLM"/>
    </source>
</evidence>
<evidence type="ECO:0000313" key="2">
    <source>
        <dbReference type="EMBL" id="MED4400607.1"/>
    </source>
</evidence>
<accession>A0ABU6NW49</accession>
<comment type="caution">
    <text evidence="2">The sequence shown here is derived from an EMBL/GenBank/DDBJ whole genome shotgun (WGS) entry which is preliminary data.</text>
</comment>